<organism evidence="2 3">
    <name type="scientific">Nocardiopsis mwathae</name>
    <dbReference type="NCBI Taxonomy" id="1472723"/>
    <lineage>
        <taxon>Bacteria</taxon>
        <taxon>Bacillati</taxon>
        <taxon>Actinomycetota</taxon>
        <taxon>Actinomycetes</taxon>
        <taxon>Streptosporangiales</taxon>
        <taxon>Nocardiopsidaceae</taxon>
        <taxon>Nocardiopsis</taxon>
    </lineage>
</organism>
<evidence type="ECO:0000259" key="1">
    <source>
        <dbReference type="PROSITE" id="PS50943"/>
    </source>
</evidence>
<feature type="domain" description="HTH cro/C1-type" evidence="1">
    <location>
        <begin position="1"/>
        <end position="35"/>
    </location>
</feature>
<dbReference type="Pfam" id="PF13560">
    <property type="entry name" value="HTH_31"/>
    <property type="match status" value="1"/>
</dbReference>
<dbReference type="InterPro" id="IPR001387">
    <property type="entry name" value="Cro/C1-type_HTH"/>
</dbReference>
<evidence type="ECO:0000313" key="3">
    <source>
        <dbReference type="Proteomes" id="UP000546642"/>
    </source>
</evidence>
<dbReference type="EMBL" id="JACHDS010000001">
    <property type="protein sequence ID" value="MBB6170065.1"/>
    <property type="molecule type" value="Genomic_DNA"/>
</dbReference>
<sequence length="238" mass="26903">MSQSKISKIETGKMIPSLVDVESILRALDAPPALVDEVAELARIANTEWNASRLSWRRGLEKRQSELAHLEAEATEIRYFLPSMITGLLATPEYIRSSLEHAPVDTSKTVERKLKRQDLLYDTSKSLTFILTEQAVKWPIVPRPAMAVQVDRLVSVSHLPSIRLGVIPLGTPTPRGPLSTFTIYDDRLATAETLTGRIVFRDPKDIDQHREIFSSFEENTFFDDDARDLLLAWANSFR</sequence>
<name>A0A7W9YDA4_9ACTN</name>
<dbReference type="PROSITE" id="PS50943">
    <property type="entry name" value="HTH_CROC1"/>
    <property type="match status" value="1"/>
</dbReference>
<accession>A0A7W9YDA4</accession>
<dbReference type="Pfam" id="PF19054">
    <property type="entry name" value="DUF5753"/>
    <property type="match status" value="1"/>
</dbReference>
<protein>
    <submittedName>
        <fullName evidence="2">Transcriptional regulator with XRE-family HTH domain</fullName>
    </submittedName>
</protein>
<proteinExistence type="predicted"/>
<dbReference type="CDD" id="cd00093">
    <property type="entry name" value="HTH_XRE"/>
    <property type="match status" value="1"/>
</dbReference>
<dbReference type="AlphaFoldDB" id="A0A7W9YDA4"/>
<dbReference type="Proteomes" id="UP000546642">
    <property type="component" value="Unassembled WGS sequence"/>
</dbReference>
<dbReference type="InterPro" id="IPR043917">
    <property type="entry name" value="DUF5753"/>
</dbReference>
<keyword evidence="3" id="KW-1185">Reference proteome</keyword>
<gene>
    <name evidence="2" type="ORF">HNR23_000125</name>
</gene>
<evidence type="ECO:0000313" key="2">
    <source>
        <dbReference type="EMBL" id="MBB6170065.1"/>
    </source>
</evidence>
<comment type="caution">
    <text evidence="2">The sequence shown here is derived from an EMBL/GenBank/DDBJ whole genome shotgun (WGS) entry which is preliminary data.</text>
</comment>
<reference evidence="2 3" key="1">
    <citation type="submission" date="2020-08" db="EMBL/GenBank/DDBJ databases">
        <title>Sequencing the genomes of 1000 actinobacteria strains.</title>
        <authorList>
            <person name="Klenk H.-P."/>
        </authorList>
    </citation>
    <scope>NUCLEOTIDE SEQUENCE [LARGE SCALE GENOMIC DNA]</scope>
    <source>
        <strain evidence="2 3">DSM 46659</strain>
    </source>
</reference>